<proteinExistence type="inferred from homology"/>
<dbReference type="SUPFAM" id="SSF161098">
    <property type="entry name" value="MetI-like"/>
    <property type="match status" value="1"/>
</dbReference>
<keyword evidence="4 7" id="KW-0812">Transmembrane</keyword>
<evidence type="ECO:0000259" key="8">
    <source>
        <dbReference type="PROSITE" id="PS50928"/>
    </source>
</evidence>
<dbReference type="CDD" id="cd06261">
    <property type="entry name" value="TM_PBP2"/>
    <property type="match status" value="1"/>
</dbReference>
<keyword evidence="2 7" id="KW-0813">Transport</keyword>
<gene>
    <name evidence="9" type="ORF">GCM10010170_076450</name>
</gene>
<evidence type="ECO:0000256" key="5">
    <source>
        <dbReference type="ARBA" id="ARBA00022989"/>
    </source>
</evidence>
<dbReference type="PANTHER" id="PTHR43227">
    <property type="entry name" value="BLL4140 PROTEIN"/>
    <property type="match status" value="1"/>
</dbReference>
<keyword evidence="10" id="KW-1185">Reference proteome</keyword>
<comment type="similarity">
    <text evidence="7">Belongs to the binding-protein-dependent transport system permease family.</text>
</comment>
<comment type="caution">
    <text evidence="9">The sequence shown here is derived from an EMBL/GenBank/DDBJ whole genome shotgun (WGS) entry which is preliminary data.</text>
</comment>
<dbReference type="EMBL" id="BAAARV010000075">
    <property type="protein sequence ID" value="GAA2373719.1"/>
    <property type="molecule type" value="Genomic_DNA"/>
</dbReference>
<sequence length="478" mass="51005">MVRASEPAGTFRAAPAARNKDWAFAQPVRGDTLARRPDAPNGKPWQRGRGGRRWEVPGLITALFLGPALLILAAVVAYPIVATVWYSFFNADGTRFVGWANYVEMFTGPATRHAILNNVIWVVVAPTMVTALGLVFAVLSERIRLATAFKTVLFMPMAISFLAAGVTFTLVYQADKDRGALNAAIVSIHDAFRPPSKYYGTSPREEAGLVTVDGAVQTEQPAAPTAPVLLPMVGLPPDRLPAEAVDAAPDVRGTGLRGVVWLDFTPGGGGRPGAVDAGEKGLPGMVVEAVRDGKVLATTRTGPAGSFVFPELSGDGYTVRLAASNFAAPFEGVTWLGGSVVTPAIIAAYIWIWAGFAMVLISAGLSAIPRDALEAARVDGATEWQVFRRVTIPLVRPVLVVVLVTLVINVLKIFDLVYILAPDPVTQDHANVVALQMYQTAFARQNTGLGSALAVLLFALVVPAMLYNVRRLRGDRDR</sequence>
<dbReference type="InterPro" id="IPR050809">
    <property type="entry name" value="UgpAE/MalFG_permease"/>
</dbReference>
<dbReference type="Pfam" id="PF00528">
    <property type="entry name" value="BPD_transp_1"/>
    <property type="match status" value="1"/>
</dbReference>
<evidence type="ECO:0000256" key="4">
    <source>
        <dbReference type="ARBA" id="ARBA00022692"/>
    </source>
</evidence>
<feature type="transmembrane region" description="Helical" evidence="7">
    <location>
        <begin position="119"/>
        <end position="139"/>
    </location>
</feature>
<keyword evidence="3" id="KW-1003">Cell membrane</keyword>
<comment type="subcellular location">
    <subcellularLocation>
        <location evidence="1 7">Cell membrane</location>
        <topology evidence="1 7">Multi-pass membrane protein</topology>
    </subcellularLocation>
</comment>
<evidence type="ECO:0000256" key="7">
    <source>
        <dbReference type="RuleBase" id="RU363032"/>
    </source>
</evidence>
<dbReference type="SUPFAM" id="SSF49478">
    <property type="entry name" value="Cna protein B-type domain"/>
    <property type="match status" value="1"/>
</dbReference>
<accession>A0ABP5U9U9</accession>
<feature type="transmembrane region" description="Helical" evidence="7">
    <location>
        <begin position="151"/>
        <end position="172"/>
    </location>
</feature>
<name>A0ABP5U9U9_9ACTN</name>
<evidence type="ECO:0000256" key="1">
    <source>
        <dbReference type="ARBA" id="ARBA00004651"/>
    </source>
</evidence>
<reference evidence="10" key="1">
    <citation type="journal article" date="2019" name="Int. J. Syst. Evol. Microbiol.">
        <title>The Global Catalogue of Microorganisms (GCM) 10K type strain sequencing project: providing services to taxonomists for standard genome sequencing and annotation.</title>
        <authorList>
            <consortium name="The Broad Institute Genomics Platform"/>
            <consortium name="The Broad Institute Genome Sequencing Center for Infectious Disease"/>
            <person name="Wu L."/>
            <person name="Ma J."/>
        </authorList>
    </citation>
    <scope>NUCLEOTIDE SEQUENCE [LARGE SCALE GENOMIC DNA]</scope>
    <source>
        <strain evidence="10">JCM 3272</strain>
    </source>
</reference>
<dbReference type="PROSITE" id="PS50928">
    <property type="entry name" value="ABC_TM1"/>
    <property type="match status" value="1"/>
</dbReference>
<feature type="transmembrane region" description="Helical" evidence="7">
    <location>
        <begin position="398"/>
        <end position="421"/>
    </location>
</feature>
<evidence type="ECO:0000256" key="6">
    <source>
        <dbReference type="ARBA" id="ARBA00023136"/>
    </source>
</evidence>
<organism evidence="9 10">
    <name type="scientific">Dactylosporangium salmoneum</name>
    <dbReference type="NCBI Taxonomy" id="53361"/>
    <lineage>
        <taxon>Bacteria</taxon>
        <taxon>Bacillati</taxon>
        <taxon>Actinomycetota</taxon>
        <taxon>Actinomycetes</taxon>
        <taxon>Micromonosporales</taxon>
        <taxon>Micromonosporaceae</taxon>
        <taxon>Dactylosporangium</taxon>
    </lineage>
</organism>
<protein>
    <submittedName>
        <fullName evidence="9">Sugar ABC transporter permease</fullName>
    </submittedName>
</protein>
<dbReference type="RefSeq" id="WP_344617515.1">
    <property type="nucleotide sequence ID" value="NZ_BAAARV010000075.1"/>
</dbReference>
<dbReference type="Gene3D" id="1.10.3720.10">
    <property type="entry name" value="MetI-like"/>
    <property type="match status" value="2"/>
</dbReference>
<keyword evidence="6 7" id="KW-0472">Membrane</keyword>
<evidence type="ECO:0000313" key="9">
    <source>
        <dbReference type="EMBL" id="GAA2373719.1"/>
    </source>
</evidence>
<feature type="transmembrane region" description="Helical" evidence="7">
    <location>
        <begin position="56"/>
        <end position="81"/>
    </location>
</feature>
<feature type="domain" description="ABC transmembrane type-1" evidence="8">
    <location>
        <begin position="115"/>
        <end position="468"/>
    </location>
</feature>
<evidence type="ECO:0000256" key="3">
    <source>
        <dbReference type="ARBA" id="ARBA00022475"/>
    </source>
</evidence>
<dbReference type="PANTHER" id="PTHR43227:SF8">
    <property type="entry name" value="DIACETYLCHITOBIOSE UPTAKE SYSTEM PERMEASE PROTEIN DASB"/>
    <property type="match status" value="1"/>
</dbReference>
<evidence type="ECO:0000256" key="2">
    <source>
        <dbReference type="ARBA" id="ARBA00022448"/>
    </source>
</evidence>
<keyword evidence="5 7" id="KW-1133">Transmembrane helix</keyword>
<dbReference type="Proteomes" id="UP001501444">
    <property type="component" value="Unassembled WGS sequence"/>
</dbReference>
<dbReference type="InterPro" id="IPR035906">
    <property type="entry name" value="MetI-like_sf"/>
</dbReference>
<dbReference type="InterPro" id="IPR000515">
    <property type="entry name" value="MetI-like"/>
</dbReference>
<evidence type="ECO:0000313" key="10">
    <source>
        <dbReference type="Proteomes" id="UP001501444"/>
    </source>
</evidence>
<feature type="transmembrane region" description="Helical" evidence="7">
    <location>
        <begin position="449"/>
        <end position="469"/>
    </location>
</feature>
<feature type="transmembrane region" description="Helical" evidence="7">
    <location>
        <begin position="348"/>
        <end position="368"/>
    </location>
</feature>